<evidence type="ECO:0000313" key="1">
    <source>
        <dbReference type="EMBL" id="KKN22510.1"/>
    </source>
</evidence>
<sequence length="123" mass="12754">MAVTAVVSSKVSRGVHKWVWTALTEADTGAALDPENGGPSFADKCVQMESAAAWGGGTIILEGSNDGVVYSPLNNPQGIPISMTADGLEGILENPLYVRPRATAGSSMSVDITIVGRAILQLR</sequence>
<proteinExistence type="predicted"/>
<reference evidence="1" key="1">
    <citation type="journal article" date="2015" name="Nature">
        <title>Complex archaea that bridge the gap between prokaryotes and eukaryotes.</title>
        <authorList>
            <person name="Spang A."/>
            <person name="Saw J.H."/>
            <person name="Jorgensen S.L."/>
            <person name="Zaremba-Niedzwiedzka K."/>
            <person name="Martijn J."/>
            <person name="Lind A.E."/>
            <person name="van Eijk R."/>
            <person name="Schleper C."/>
            <person name="Guy L."/>
            <person name="Ettema T.J."/>
        </authorList>
    </citation>
    <scope>NUCLEOTIDE SEQUENCE</scope>
</reference>
<dbReference type="EMBL" id="LAZR01003055">
    <property type="protein sequence ID" value="KKN22510.1"/>
    <property type="molecule type" value="Genomic_DNA"/>
</dbReference>
<comment type="caution">
    <text evidence="1">The sequence shown here is derived from an EMBL/GenBank/DDBJ whole genome shotgun (WGS) entry which is preliminary data.</text>
</comment>
<name>A0A0F9NSL3_9ZZZZ</name>
<dbReference type="AlphaFoldDB" id="A0A0F9NSL3"/>
<organism evidence="1">
    <name type="scientific">marine sediment metagenome</name>
    <dbReference type="NCBI Taxonomy" id="412755"/>
    <lineage>
        <taxon>unclassified sequences</taxon>
        <taxon>metagenomes</taxon>
        <taxon>ecological metagenomes</taxon>
    </lineage>
</organism>
<gene>
    <name evidence="1" type="ORF">LCGC14_0914430</name>
</gene>
<protein>
    <submittedName>
        <fullName evidence="1">Uncharacterized protein</fullName>
    </submittedName>
</protein>
<accession>A0A0F9NSL3</accession>